<accession>A0A1M6MN92</accession>
<dbReference type="Proteomes" id="UP000184310">
    <property type="component" value="Unassembled WGS sequence"/>
</dbReference>
<dbReference type="AlphaFoldDB" id="A0A1M6MN92"/>
<dbReference type="STRING" id="1121302.SAMN02745163_02701"/>
<gene>
    <name evidence="1" type="ORF">SAMN02745163_02701</name>
</gene>
<dbReference type="EMBL" id="FQZB01000011">
    <property type="protein sequence ID" value="SHJ84909.1"/>
    <property type="molecule type" value="Genomic_DNA"/>
</dbReference>
<dbReference type="RefSeq" id="WP_072988552.1">
    <property type="nucleotide sequence ID" value="NZ_FQZB01000011.1"/>
</dbReference>
<proteinExistence type="predicted"/>
<name>A0A1M6MN92_9CLOT</name>
<organism evidence="1 2">
    <name type="scientific">Clostridium cavendishii DSM 21758</name>
    <dbReference type="NCBI Taxonomy" id="1121302"/>
    <lineage>
        <taxon>Bacteria</taxon>
        <taxon>Bacillati</taxon>
        <taxon>Bacillota</taxon>
        <taxon>Clostridia</taxon>
        <taxon>Eubacteriales</taxon>
        <taxon>Clostridiaceae</taxon>
        <taxon>Clostridium</taxon>
    </lineage>
</organism>
<evidence type="ECO:0000313" key="1">
    <source>
        <dbReference type="EMBL" id="SHJ84909.1"/>
    </source>
</evidence>
<keyword evidence="2" id="KW-1185">Reference proteome</keyword>
<reference evidence="1 2" key="1">
    <citation type="submission" date="2016-11" db="EMBL/GenBank/DDBJ databases">
        <authorList>
            <person name="Jaros S."/>
            <person name="Januszkiewicz K."/>
            <person name="Wedrychowicz H."/>
        </authorList>
    </citation>
    <scope>NUCLEOTIDE SEQUENCE [LARGE SCALE GENOMIC DNA]</scope>
    <source>
        <strain evidence="1 2">DSM 21758</strain>
    </source>
</reference>
<sequence>MKKLFIVVVLIIVNLTAFNLQGCKNREIKVSDNVKEETKKIEELKKTKTEVVLDKEAKILENLIVVTYKDDEHIIAFEGIKNGKKFYNINLKENKKEELKFDIEIIAVLGSEENGTIIVTDGEYIYSIDKDTFKVEKLLQNEKSLDIDKIREEAICTQQLISKGYIGYFNKFIENSGGLSTYEIINLKTGKKYEIKRYNERFFYNILISEPYVYYRSSNTVNRLNLNTGEIKTVKNIRNPGLINVLNDDCIAINTVAKQGEVCGLFKLDFSNDNLTKFEEINQKLDSNSYFSVESIDVKNNLVYYTERSEDVGKESFNRSLLVGILNGDKIDIKNKIFKNNECEKMEMFKVINNLKNQNKAIVTLILKQDISSYVNGGFVPTKNYIVK</sequence>
<evidence type="ECO:0000313" key="2">
    <source>
        <dbReference type="Proteomes" id="UP000184310"/>
    </source>
</evidence>
<protein>
    <submittedName>
        <fullName evidence="1">Uncharacterized protein</fullName>
    </submittedName>
</protein>